<sequence length="286" mass="30723">MPEQPAPGHTAALDLARRGWHVFPLIPGSKRPAITRWESRATTNAERIARCWDRARFNIGLATGPSNLVVIDLDVPKPGGNGPDGAWFLADLCERHDQPYPGDTFTVATPSGGTHLYFAAPEDGPRLRNSAGRLAPMVDTRAHGGYVVAPASTINGRPYTVLNDAPPAPLPDWLVPLLAPAPLPPQRPITVPITAADRRGRYLKAAVDGELKRVTHSAPHQHNRDLFRASVALGQLVAGGALNQADVIAWLTEAAAQVGQRPRETDRTIRSGLRAGARRPRQVAAS</sequence>
<dbReference type="EMBL" id="VDLY02000001">
    <property type="protein sequence ID" value="KAB8171247.1"/>
    <property type="molecule type" value="Genomic_DNA"/>
</dbReference>
<feature type="region of interest" description="Disordered" evidence="1">
    <location>
        <begin position="261"/>
        <end position="286"/>
    </location>
</feature>
<dbReference type="CDD" id="cd04859">
    <property type="entry name" value="Prim_Pol"/>
    <property type="match status" value="1"/>
</dbReference>
<gene>
    <name evidence="3" type="ORF">FH607_002060</name>
</gene>
<evidence type="ECO:0000313" key="4">
    <source>
        <dbReference type="Proteomes" id="UP000314251"/>
    </source>
</evidence>
<dbReference type="SUPFAM" id="SSF56747">
    <property type="entry name" value="Prim-pol domain"/>
    <property type="match status" value="1"/>
</dbReference>
<comment type="caution">
    <text evidence="3">The sequence shown here is derived from an EMBL/GenBank/DDBJ whole genome shotgun (WGS) entry which is preliminary data.</text>
</comment>
<dbReference type="OrthoDB" id="3218228at2"/>
<dbReference type="InterPro" id="IPR015330">
    <property type="entry name" value="DNA_primase/pol_bifunc_N"/>
</dbReference>
<proteinExistence type="predicted"/>
<dbReference type="Pfam" id="PF09250">
    <property type="entry name" value="Prim-Pol"/>
    <property type="match status" value="1"/>
</dbReference>
<evidence type="ECO:0000256" key="1">
    <source>
        <dbReference type="SAM" id="MobiDB-lite"/>
    </source>
</evidence>
<accession>A0A5N6AQX6</accession>
<reference evidence="3" key="1">
    <citation type="submission" date="2019-10" db="EMBL/GenBank/DDBJ databases">
        <title>Nonomuraea sp. nov., isolated from Phyllanthus amarus.</title>
        <authorList>
            <person name="Klykleung N."/>
            <person name="Tanasupawat S."/>
        </authorList>
    </citation>
    <scope>NUCLEOTIDE SEQUENCE [LARGE SCALE GENOMIC DNA]</scope>
    <source>
        <strain evidence="3">3MP-10</strain>
    </source>
</reference>
<dbReference type="SMART" id="SM00943">
    <property type="entry name" value="Prim-Pol"/>
    <property type="match status" value="1"/>
</dbReference>
<dbReference type="AlphaFoldDB" id="A0A5N6AQX6"/>
<name>A0A5N6AQX6_9ACTN</name>
<protein>
    <submittedName>
        <fullName evidence="3">DNA primase</fullName>
    </submittedName>
</protein>
<feature type="compositionally biased region" description="Basic residues" evidence="1">
    <location>
        <begin position="276"/>
        <end position="286"/>
    </location>
</feature>
<organism evidence="3 4">
    <name type="scientific">Streptomyces mimosae</name>
    <dbReference type="NCBI Taxonomy" id="2586635"/>
    <lineage>
        <taxon>Bacteria</taxon>
        <taxon>Bacillati</taxon>
        <taxon>Actinomycetota</taxon>
        <taxon>Actinomycetes</taxon>
        <taxon>Kitasatosporales</taxon>
        <taxon>Streptomycetaceae</taxon>
        <taxon>Streptomyces</taxon>
    </lineage>
</organism>
<dbReference type="Proteomes" id="UP000314251">
    <property type="component" value="Unassembled WGS sequence"/>
</dbReference>
<evidence type="ECO:0000313" key="3">
    <source>
        <dbReference type="EMBL" id="KAB8171247.1"/>
    </source>
</evidence>
<keyword evidence="4" id="KW-1185">Reference proteome</keyword>
<evidence type="ECO:0000259" key="2">
    <source>
        <dbReference type="SMART" id="SM00943"/>
    </source>
</evidence>
<feature type="domain" description="DNA primase/polymerase bifunctional N-terminal" evidence="2">
    <location>
        <begin position="12"/>
        <end position="174"/>
    </location>
</feature>